<dbReference type="Proteomes" id="UP000218785">
    <property type="component" value="Chromosome"/>
</dbReference>
<organism evidence="1 2">
    <name type="scientific">Tolypothrix tenuis PCC 7101</name>
    <dbReference type="NCBI Taxonomy" id="231146"/>
    <lineage>
        <taxon>Bacteria</taxon>
        <taxon>Bacillati</taxon>
        <taxon>Cyanobacteriota</taxon>
        <taxon>Cyanophyceae</taxon>
        <taxon>Nostocales</taxon>
        <taxon>Tolypothrichaceae</taxon>
        <taxon>Tolypothrix</taxon>
    </lineage>
</organism>
<dbReference type="Pfam" id="PF11237">
    <property type="entry name" value="DUF3038"/>
    <property type="match status" value="1"/>
</dbReference>
<evidence type="ECO:0008006" key="3">
    <source>
        <dbReference type="Google" id="ProtNLM"/>
    </source>
</evidence>
<proteinExistence type="predicted"/>
<reference evidence="1 2" key="1">
    <citation type="submission" date="2017-06" db="EMBL/GenBank/DDBJ databases">
        <title>Genome sequencing of cyanobaciteial culture collection at National Institute for Environmental Studies (NIES).</title>
        <authorList>
            <person name="Hirose Y."/>
            <person name="Shimura Y."/>
            <person name="Fujisawa T."/>
            <person name="Nakamura Y."/>
            <person name="Kawachi M."/>
        </authorList>
    </citation>
    <scope>NUCLEOTIDE SEQUENCE [LARGE SCALE GENOMIC DNA]</scope>
    <source>
        <strain evidence="1 2">NIES-37</strain>
    </source>
</reference>
<dbReference type="KEGG" id="ttq:NIES37_04520"/>
<protein>
    <recommendedName>
        <fullName evidence="3">DUF3038 domain-containing protein</fullName>
    </recommendedName>
</protein>
<dbReference type="AlphaFoldDB" id="A0A1Z4MST7"/>
<gene>
    <name evidence="1" type="ORF">NIES37_04520</name>
</gene>
<accession>A0A1Z4MST7</accession>
<name>A0A1Z4MST7_9CYAN</name>
<evidence type="ECO:0000313" key="2">
    <source>
        <dbReference type="Proteomes" id="UP000218785"/>
    </source>
</evidence>
<keyword evidence="2" id="KW-1185">Reference proteome</keyword>
<dbReference type="EMBL" id="AP018248">
    <property type="protein sequence ID" value="BAY96519.1"/>
    <property type="molecule type" value="Genomic_DNA"/>
</dbReference>
<dbReference type="RefSeq" id="WP_045869196.1">
    <property type="nucleotide sequence ID" value="NZ_CAWNJS010000001.1"/>
</dbReference>
<sequence>MLKVMHSATNSATPNSQWEDLIQLPTPTYVEWDNIKTQLDLVLLALETLTGLGSEAMLSAAISLNLESRVPDRVALWRLRQSNPLRKGQGGRKKLDVEEARSLVLITCYLAKQHQELIRRAVGLLEQMAANHQEPHQTALLGDYIDAFCNTYQERMEEDEQISTDLLTHLALKLLVDLLFYSAPGGHRRLWLALIDRSTKF</sequence>
<dbReference type="InterPro" id="IPR021399">
    <property type="entry name" value="DUF3038"/>
</dbReference>
<evidence type="ECO:0000313" key="1">
    <source>
        <dbReference type="EMBL" id="BAY96519.1"/>
    </source>
</evidence>